<name>A0ABS9EM16_9BACT</name>
<evidence type="ECO:0000259" key="3">
    <source>
        <dbReference type="SMART" id="SM00645"/>
    </source>
</evidence>
<dbReference type="InterPro" id="IPR013128">
    <property type="entry name" value="Peptidase_C1A"/>
</dbReference>
<dbReference type="Proteomes" id="UP001200430">
    <property type="component" value="Unassembled WGS sequence"/>
</dbReference>
<proteinExistence type="inferred from homology"/>
<keyword evidence="5" id="KW-1185">Reference proteome</keyword>
<gene>
    <name evidence="4" type="ORF">L2W38_05410</name>
</gene>
<dbReference type="PROSITE" id="PS00639">
    <property type="entry name" value="THIOL_PROTEASE_HIS"/>
    <property type="match status" value="1"/>
</dbReference>
<dbReference type="CDD" id="cd02619">
    <property type="entry name" value="Peptidase_C1"/>
    <property type="match status" value="1"/>
</dbReference>
<evidence type="ECO:0000313" key="4">
    <source>
        <dbReference type="EMBL" id="MCF4142244.1"/>
    </source>
</evidence>
<dbReference type="PROSITE" id="PS00139">
    <property type="entry name" value="THIOL_PROTEASE_CYS"/>
    <property type="match status" value="1"/>
</dbReference>
<dbReference type="InterPro" id="IPR025660">
    <property type="entry name" value="Pept_his_AS"/>
</dbReference>
<dbReference type="RefSeq" id="WP_236099001.1">
    <property type="nucleotide sequence ID" value="NZ_JAKGUD010000004.1"/>
</dbReference>
<dbReference type="InterPro" id="IPR040528">
    <property type="entry name" value="Lectin-like"/>
</dbReference>
<comment type="caution">
    <text evidence="4">The sequence shown here is derived from an EMBL/GenBank/DDBJ whole genome shotgun (WGS) entry which is preliminary data.</text>
</comment>
<protein>
    <submittedName>
        <fullName evidence="4">Lectin like domain-containing protein</fullName>
    </submittedName>
</protein>
<reference evidence="4 5" key="1">
    <citation type="submission" date="2022-01" db="EMBL/GenBank/DDBJ databases">
        <title>Dethiosulfovibrio faecalis sp. nov., a novel proteolytic, non-sulfur-reducing bacterium isolated from a marine aquaculture solid waste bioreactor.</title>
        <authorList>
            <person name="Grabowski S."/>
            <person name="Apolinario E."/>
            <person name="Schneider N."/>
            <person name="Marshall C.W."/>
            <person name="Sowers K.R."/>
        </authorList>
    </citation>
    <scope>NUCLEOTIDE SEQUENCE [LARGE SCALE GENOMIC DNA]</scope>
    <source>
        <strain evidence="4 5">DSM 12537</strain>
    </source>
</reference>
<dbReference type="InterPro" id="IPR000169">
    <property type="entry name" value="Pept_cys_AS"/>
</dbReference>
<evidence type="ECO:0000313" key="5">
    <source>
        <dbReference type="Proteomes" id="UP001200430"/>
    </source>
</evidence>
<dbReference type="Gene3D" id="3.90.70.10">
    <property type="entry name" value="Cysteine proteinases"/>
    <property type="match status" value="1"/>
</dbReference>
<dbReference type="PANTHER" id="PTHR12411">
    <property type="entry name" value="CYSTEINE PROTEASE FAMILY C1-RELATED"/>
    <property type="match status" value="1"/>
</dbReference>
<dbReference type="InterPro" id="IPR038765">
    <property type="entry name" value="Papain-like_cys_pep_sf"/>
</dbReference>
<feature type="chain" id="PRO_5045247677" evidence="2">
    <location>
        <begin position="26"/>
        <end position="626"/>
    </location>
</feature>
<dbReference type="SUPFAM" id="SSF54001">
    <property type="entry name" value="Cysteine proteinases"/>
    <property type="match status" value="1"/>
</dbReference>
<keyword evidence="2" id="KW-0732">Signal</keyword>
<comment type="similarity">
    <text evidence="1">Belongs to the peptidase C1 family.</text>
</comment>
<feature type="signal peptide" evidence="2">
    <location>
        <begin position="1"/>
        <end position="25"/>
    </location>
</feature>
<accession>A0ABS9EM16</accession>
<dbReference type="NCBIfam" id="TIGR04564">
    <property type="entry name" value="Synergist_CTERM"/>
    <property type="match status" value="1"/>
</dbReference>
<dbReference type="InterPro" id="IPR030821">
    <property type="entry name" value="Synergist_CTERM"/>
</dbReference>
<organism evidence="4 5">
    <name type="scientific">Dethiosulfovibrio marinus</name>
    <dbReference type="NCBI Taxonomy" id="133532"/>
    <lineage>
        <taxon>Bacteria</taxon>
        <taxon>Thermotogati</taxon>
        <taxon>Synergistota</taxon>
        <taxon>Synergistia</taxon>
        <taxon>Synergistales</taxon>
        <taxon>Dethiosulfovibrionaceae</taxon>
        <taxon>Dethiosulfovibrio</taxon>
    </lineage>
</organism>
<dbReference type="Pfam" id="PF00112">
    <property type="entry name" value="Peptidase_C1"/>
    <property type="match status" value="1"/>
</dbReference>
<dbReference type="SMART" id="SM00645">
    <property type="entry name" value="Pept_C1"/>
    <property type="match status" value="1"/>
</dbReference>
<dbReference type="InterPro" id="IPR000668">
    <property type="entry name" value="Peptidase_C1A_C"/>
</dbReference>
<feature type="domain" description="Peptidase C1A papain C-terminal" evidence="3">
    <location>
        <begin position="83"/>
        <end position="335"/>
    </location>
</feature>
<evidence type="ECO:0000256" key="2">
    <source>
        <dbReference type="SAM" id="SignalP"/>
    </source>
</evidence>
<dbReference type="EMBL" id="JAKGUD010000004">
    <property type="protein sequence ID" value="MCF4142244.1"/>
    <property type="molecule type" value="Genomic_DNA"/>
</dbReference>
<evidence type="ECO:0000256" key="1">
    <source>
        <dbReference type="ARBA" id="ARBA00008455"/>
    </source>
</evidence>
<sequence>MKTKKYVRLFSCFLCLLLWSTASWAAEMAPLNPAFESYMEDQADEGKNASDKPHRGRIPSPVDLSHLAGVSVLRSDGKAASSFPVSYDLRPLGLVSPVRDQSPYGACWTFSAMASMESTALKAGVANPDYAEQFLAYYGYVDQTSELVGFGNYDASDFPDLMDKGGDDFKAIALLARGTGAVNEVNAPYGSTAPSATAPISRALRDVYYFYYDNDTRYQKASVENIKTALMNYGAVSIGMFANNPQGGSWDSSPYYNPSTYASYTPSGNPDGLSIGSANHAVTVVGWDDSYSKSNFNSSNQPSSDGAWIVKNSWGSGWGDGGYFYLSYEDAVMDTGAAYVGGDPASYDRVYQYDPFGWCGSYAPSGMVDNTAWMANVFTATVDTDIKAVSFYVGGVGNTYEISVYTGVTGGPTTGTADISSQTGTLQEPGYHTVHLSSVVSVKAGTKFSVVVKVKTPGYDYPIASEGLAEGYSDKASTRAGQSYFSSNGTYWKDITSVNKTANVCLKALGTVTGTKANGSLTITITPQDAADAGARWSVDGGNTWNTSGRNLSLDPGEYTVIFDMPSGWADKIPETYPVVTGVSNSYSSTAEEEWSPFGSGGGCSVGFTPAALLLGLPMLALFGRR</sequence>
<dbReference type="Pfam" id="PF18560">
    <property type="entry name" value="Lectin_like"/>
    <property type="match status" value="1"/>
</dbReference>